<keyword evidence="1" id="KW-0175">Coiled coil</keyword>
<dbReference type="Proteomes" id="UP000236394">
    <property type="component" value="Unassembled WGS sequence"/>
</dbReference>
<evidence type="ECO:0000256" key="2">
    <source>
        <dbReference type="SAM" id="SignalP"/>
    </source>
</evidence>
<evidence type="ECO:0000256" key="1">
    <source>
        <dbReference type="SAM" id="Coils"/>
    </source>
</evidence>
<evidence type="ECO:0000313" key="3">
    <source>
        <dbReference type="EMBL" id="PNH18386.1"/>
    </source>
</evidence>
<feature type="chain" id="PRO_5014446065" evidence="2">
    <location>
        <begin position="25"/>
        <end position="474"/>
    </location>
</feature>
<reference evidence="4" key="1">
    <citation type="submission" date="2017-04" db="EMBL/GenBank/DDBJ databases">
        <authorList>
            <person name="Bumgarner R.E."/>
            <person name="Fredricks D.N."/>
            <person name="Srinivasan S."/>
        </authorList>
    </citation>
    <scope>NUCLEOTIDE SEQUENCE [LARGE SCALE GENOMIC DNA]</scope>
    <source>
        <strain evidence="4">KA00405</strain>
    </source>
</reference>
<comment type="caution">
    <text evidence="3">The sequence shown here is derived from an EMBL/GenBank/DDBJ whole genome shotgun (WGS) entry which is preliminary data.</text>
</comment>
<dbReference type="RefSeq" id="WP_102892614.1">
    <property type="nucleotide sequence ID" value="NZ_NBZD01000003.1"/>
</dbReference>
<feature type="signal peptide" evidence="2">
    <location>
        <begin position="1"/>
        <end position="24"/>
    </location>
</feature>
<sequence length="474" mass="52417">MNKGFKVLSSVLAMSMVLASGVFAVDTPDWDKEDLDVLKEYLGDGRMDVTKKVEVSSVYEKLVTDTFLTDLGKYDEAFDALKKDVRVVQRLGDARCKAQFELDSANNELMAGRKLLDLAKGIDKVDLDKDDANQVKPLKEVNKDGELVTLNLDNLFGRDLLKADLDKLAKLKKENMDLQSGYDKVEAAKKEAKDYETNKNQTIVDLNKSIVAPNPADGDKKVLTEDFVKLYNTVFTGDKEQIKAGDKYDNEDAAKKVVEKYYNKVLANKKAAAEEVGKKWREDKSDRFENLALGLLGTSTGKKLEANVKALKALSKKVGNAADSVYAKVVNKLKGDYADEATATLTQGKLTEKAQVAAGKIHIIETFAKKHGFTLRACTLADYTAKASDKAASAEDKKNAKKDDVPNTASYFMIYVPTCQLSAPAVKYYGAAQVYDKVLRRPLVCKNVKEEIVKVPMFTFDQITAYDVACCCCK</sequence>
<dbReference type="EMBL" id="NBZD01000003">
    <property type="protein sequence ID" value="PNH18386.1"/>
    <property type="molecule type" value="Genomic_DNA"/>
</dbReference>
<protein>
    <submittedName>
        <fullName evidence="3">Uncharacterized protein</fullName>
    </submittedName>
</protein>
<feature type="coiled-coil region" evidence="1">
    <location>
        <begin position="168"/>
        <end position="205"/>
    </location>
</feature>
<name>A0A2J8B0V7_9FIRM</name>
<gene>
    <name evidence="3" type="ORF">B7R76_05975</name>
</gene>
<accession>A0A2J8B0V7</accession>
<organism evidence="3 4">
    <name type="scientific">Mageeibacillus indolicus</name>
    <dbReference type="NCBI Taxonomy" id="884684"/>
    <lineage>
        <taxon>Bacteria</taxon>
        <taxon>Bacillati</taxon>
        <taxon>Bacillota</taxon>
        <taxon>Clostridia</taxon>
        <taxon>Eubacteriales</taxon>
        <taxon>Oscillospiraceae</taxon>
        <taxon>Mageeibacillus</taxon>
    </lineage>
</organism>
<keyword evidence="2" id="KW-0732">Signal</keyword>
<evidence type="ECO:0000313" key="4">
    <source>
        <dbReference type="Proteomes" id="UP000236394"/>
    </source>
</evidence>
<proteinExistence type="predicted"/>
<dbReference type="AlphaFoldDB" id="A0A2J8B0V7"/>